<evidence type="ECO:0000313" key="2">
    <source>
        <dbReference type="Proteomes" id="UP000007110"/>
    </source>
</evidence>
<accession>A0A7M7P9A8</accession>
<dbReference type="Pfam" id="PF14987">
    <property type="entry name" value="NADHdh_A3"/>
    <property type="match status" value="1"/>
</dbReference>
<reference evidence="1" key="2">
    <citation type="submission" date="2021-01" db="UniProtKB">
        <authorList>
            <consortium name="EnsemblMetazoa"/>
        </authorList>
    </citation>
    <scope>IDENTIFICATION</scope>
</reference>
<reference evidence="2" key="1">
    <citation type="submission" date="2015-02" db="EMBL/GenBank/DDBJ databases">
        <title>Genome sequencing for Strongylocentrotus purpuratus.</title>
        <authorList>
            <person name="Murali S."/>
            <person name="Liu Y."/>
            <person name="Vee V."/>
            <person name="English A."/>
            <person name="Wang M."/>
            <person name="Skinner E."/>
            <person name="Han Y."/>
            <person name="Muzny D.M."/>
            <person name="Worley K.C."/>
            <person name="Gibbs R.A."/>
        </authorList>
    </citation>
    <scope>NUCLEOTIDE SEQUENCE</scope>
</reference>
<evidence type="ECO:0000313" key="1">
    <source>
        <dbReference type="EnsemblMetazoa" id="XP_030847353"/>
    </source>
</evidence>
<dbReference type="Proteomes" id="UP000007110">
    <property type="component" value="Unassembled WGS sequence"/>
</dbReference>
<organism evidence="1 2">
    <name type="scientific">Strongylocentrotus purpuratus</name>
    <name type="common">Purple sea urchin</name>
    <dbReference type="NCBI Taxonomy" id="7668"/>
    <lineage>
        <taxon>Eukaryota</taxon>
        <taxon>Metazoa</taxon>
        <taxon>Echinodermata</taxon>
        <taxon>Eleutherozoa</taxon>
        <taxon>Echinozoa</taxon>
        <taxon>Echinoidea</taxon>
        <taxon>Euechinoidea</taxon>
        <taxon>Echinacea</taxon>
        <taxon>Camarodonta</taxon>
        <taxon>Echinidea</taxon>
        <taxon>Strongylocentrotidae</taxon>
        <taxon>Strongylocentrotus</taxon>
    </lineage>
</organism>
<dbReference type="AlphaFoldDB" id="A0A7M7P9A8"/>
<dbReference type="EnsemblMetazoa" id="XM_030991493">
    <property type="protein sequence ID" value="XP_030847353"/>
    <property type="gene ID" value="LOC115926617"/>
</dbReference>
<keyword evidence="2" id="KW-1185">Reference proteome</keyword>
<dbReference type="RefSeq" id="XP_030847353.1">
    <property type="nucleotide sequence ID" value="XM_030991493.1"/>
</dbReference>
<dbReference type="KEGG" id="spu:115926617"/>
<name>A0A7M7P9A8_STRPU</name>
<evidence type="ECO:0008006" key="3">
    <source>
        <dbReference type="Google" id="ProtNLM"/>
    </source>
</evidence>
<dbReference type="GO" id="GO:0045271">
    <property type="term" value="C:respiratory chain complex I"/>
    <property type="evidence" value="ECO:0007669"/>
    <property type="project" value="InterPro"/>
</dbReference>
<proteinExistence type="predicted"/>
<protein>
    <recommendedName>
        <fullName evidence="3">Complex I-B9</fullName>
    </recommendedName>
</protein>
<dbReference type="GO" id="GO:0005743">
    <property type="term" value="C:mitochondrial inner membrane"/>
    <property type="evidence" value="ECO:0007669"/>
    <property type="project" value="InterPro"/>
</dbReference>
<dbReference type="InParanoid" id="A0A7M7P9A8"/>
<dbReference type="InterPro" id="IPR026626">
    <property type="entry name" value="NDUFA3"/>
</dbReference>
<dbReference type="OMA" id="FSWDKEP"/>
<sequence>MATRVISPAREAWRKGIVPFLKFSWDKEPVIVVSCLLGSTLPLTWLLTPNSYWDKVKSDADKIPNKYPTPIRYVEGKTAEPSSV</sequence>
<dbReference type="OrthoDB" id="199366at2759"/>
<dbReference type="GeneID" id="115926617"/>